<gene>
    <name evidence="2" type="ORF">JG688_00010433</name>
</gene>
<protein>
    <submittedName>
        <fullName evidence="2">Uncharacterized protein</fullName>
    </submittedName>
</protein>
<organism evidence="2 3">
    <name type="scientific">Phytophthora aleatoria</name>
    <dbReference type="NCBI Taxonomy" id="2496075"/>
    <lineage>
        <taxon>Eukaryota</taxon>
        <taxon>Sar</taxon>
        <taxon>Stramenopiles</taxon>
        <taxon>Oomycota</taxon>
        <taxon>Peronosporomycetes</taxon>
        <taxon>Peronosporales</taxon>
        <taxon>Peronosporaceae</taxon>
        <taxon>Phytophthora</taxon>
    </lineage>
</organism>
<dbReference type="EMBL" id="JAENGY010000660">
    <property type="protein sequence ID" value="KAG6958605.1"/>
    <property type="molecule type" value="Genomic_DNA"/>
</dbReference>
<feature type="compositionally biased region" description="Polar residues" evidence="1">
    <location>
        <begin position="36"/>
        <end position="48"/>
    </location>
</feature>
<dbReference type="AlphaFoldDB" id="A0A8J5IQF5"/>
<sequence length="264" mass="29494">MYTRRSEIIRPVSDSVDTNVDIRRGSRHDNTRTAKARTSTNSEVSALISSAPAPVPSQASPASDPKINATNHSDAVYSFRATINTPRPVVSSQTADQMHENARRRRGLNREVQLAEITKAMASFGIAPPEPGYRTTHESTNGPVHLLNKPLQRALPELGRRSASSLPEFVEFVWRQTESYYHSNENLIPAVLGELCKECKPLEQLQNLAREGVEVRLKETPPRQSVRPPTHGSARDRFNVLLKNIQKALDARRCLVLDMSSGRW</sequence>
<evidence type="ECO:0000313" key="3">
    <source>
        <dbReference type="Proteomes" id="UP000709295"/>
    </source>
</evidence>
<evidence type="ECO:0000313" key="2">
    <source>
        <dbReference type="EMBL" id="KAG6958605.1"/>
    </source>
</evidence>
<accession>A0A8J5IQF5</accession>
<dbReference type="Proteomes" id="UP000709295">
    <property type="component" value="Unassembled WGS sequence"/>
</dbReference>
<keyword evidence="3" id="KW-1185">Reference proteome</keyword>
<name>A0A8J5IQF5_9STRA</name>
<feature type="compositionally biased region" description="Low complexity" evidence="1">
    <location>
        <begin position="49"/>
        <end position="65"/>
    </location>
</feature>
<evidence type="ECO:0000256" key="1">
    <source>
        <dbReference type="SAM" id="MobiDB-lite"/>
    </source>
</evidence>
<comment type="caution">
    <text evidence="2">The sequence shown here is derived from an EMBL/GenBank/DDBJ whole genome shotgun (WGS) entry which is preliminary data.</text>
</comment>
<proteinExistence type="predicted"/>
<feature type="region of interest" description="Disordered" evidence="1">
    <location>
        <begin position="27"/>
        <end position="69"/>
    </location>
</feature>
<reference evidence="2" key="1">
    <citation type="submission" date="2021-01" db="EMBL/GenBank/DDBJ databases">
        <title>Phytophthora aleatoria, a newly-described species from Pinus radiata is distinct from Phytophthora cactorum isolates based on comparative genomics.</title>
        <authorList>
            <person name="Mcdougal R."/>
            <person name="Panda P."/>
            <person name="Williams N."/>
            <person name="Studholme D.J."/>
        </authorList>
    </citation>
    <scope>NUCLEOTIDE SEQUENCE</scope>
    <source>
        <strain evidence="2">NZFS 4037</strain>
    </source>
</reference>